<evidence type="ECO:0000256" key="1">
    <source>
        <dbReference type="ARBA" id="ARBA00007532"/>
    </source>
</evidence>
<evidence type="ECO:0000256" key="10">
    <source>
        <dbReference type="PIRSR" id="PIRSR000350-3"/>
    </source>
</evidence>
<dbReference type="Pfam" id="PF02852">
    <property type="entry name" value="Pyr_redox_dim"/>
    <property type="match status" value="1"/>
</dbReference>
<dbReference type="EC" id="1.8.1.4" evidence="2 12"/>
<comment type="similarity">
    <text evidence="1 12">Belongs to the class-I pyridine nucleotide-disulfide oxidoreductase family.</text>
</comment>
<organism evidence="15">
    <name type="scientific">Diacronema lutheri</name>
    <name type="common">Unicellular marine alga</name>
    <name type="synonym">Monochrysis lutheri</name>
    <dbReference type="NCBI Taxonomy" id="2081491"/>
    <lineage>
        <taxon>Eukaryota</taxon>
        <taxon>Haptista</taxon>
        <taxon>Haptophyta</taxon>
        <taxon>Pavlovophyceae</taxon>
        <taxon>Pavlovales</taxon>
        <taxon>Pavlovaceae</taxon>
        <taxon>Diacronema</taxon>
    </lineage>
</organism>
<evidence type="ECO:0000256" key="9">
    <source>
        <dbReference type="PIRSR" id="PIRSR000350-2"/>
    </source>
</evidence>
<keyword evidence="7" id="KW-1015">Disulfide bond</keyword>
<dbReference type="GO" id="GO:0004148">
    <property type="term" value="F:dihydrolipoyl dehydrogenase (NADH) activity"/>
    <property type="evidence" value="ECO:0007669"/>
    <property type="project" value="UniProtKB-EC"/>
</dbReference>
<feature type="domain" description="Pyridine nucleotide-disulphide oxidoreductase dimerisation" evidence="13">
    <location>
        <begin position="378"/>
        <end position="487"/>
    </location>
</feature>
<accession>A0A7R9UPK3</accession>
<feature type="domain" description="FAD/NAD(P)-binding" evidence="14">
    <location>
        <begin position="33"/>
        <end position="359"/>
    </location>
</feature>
<dbReference type="InterPro" id="IPR001100">
    <property type="entry name" value="Pyr_nuc-diS_OxRdtase"/>
</dbReference>
<dbReference type="Pfam" id="PF07992">
    <property type="entry name" value="Pyr_redox_2"/>
    <property type="match status" value="1"/>
</dbReference>
<dbReference type="GO" id="GO:0050660">
    <property type="term" value="F:flavin adenine dinucleotide binding"/>
    <property type="evidence" value="ECO:0007669"/>
    <property type="project" value="InterPro"/>
</dbReference>
<evidence type="ECO:0000256" key="3">
    <source>
        <dbReference type="ARBA" id="ARBA00022630"/>
    </source>
</evidence>
<dbReference type="GO" id="GO:0045254">
    <property type="term" value="C:pyruvate dehydrogenase complex"/>
    <property type="evidence" value="ECO:0007669"/>
    <property type="project" value="UniProtKB-ARBA"/>
</dbReference>
<dbReference type="SUPFAM" id="SSF51905">
    <property type="entry name" value="FAD/NAD(P)-binding domain"/>
    <property type="match status" value="1"/>
</dbReference>
<dbReference type="InterPro" id="IPR023753">
    <property type="entry name" value="FAD/NAD-binding_dom"/>
</dbReference>
<comment type="cofactor">
    <cofactor evidence="10 12">
        <name>FAD</name>
        <dbReference type="ChEBI" id="CHEBI:57692"/>
    </cofactor>
    <text evidence="10 12">Binds 1 FAD per subunit.</text>
</comment>
<dbReference type="SUPFAM" id="SSF55424">
    <property type="entry name" value="FAD/NAD-linked reductases, dimerisation (C-terminal) domain"/>
    <property type="match status" value="1"/>
</dbReference>
<keyword evidence="3 12" id="KW-0285">Flavoprotein</keyword>
<reference evidence="15" key="1">
    <citation type="submission" date="2021-01" db="EMBL/GenBank/DDBJ databases">
        <authorList>
            <person name="Corre E."/>
            <person name="Pelletier E."/>
            <person name="Niang G."/>
            <person name="Scheremetjew M."/>
            <person name="Finn R."/>
            <person name="Kale V."/>
            <person name="Holt S."/>
            <person name="Cochrane G."/>
            <person name="Meng A."/>
            <person name="Brown T."/>
            <person name="Cohen L."/>
        </authorList>
    </citation>
    <scope>NUCLEOTIDE SEQUENCE</scope>
    <source>
        <strain evidence="15">RCC1537</strain>
    </source>
</reference>
<dbReference type="Gene3D" id="3.30.390.30">
    <property type="match status" value="1"/>
</dbReference>
<feature type="active site" description="Proton acceptor" evidence="9">
    <location>
        <position position="476"/>
    </location>
</feature>
<dbReference type="PIRSF" id="PIRSF000350">
    <property type="entry name" value="Mercury_reductase_MerA"/>
    <property type="match status" value="1"/>
</dbReference>
<evidence type="ECO:0000313" key="15">
    <source>
        <dbReference type="EMBL" id="CAD8272414.1"/>
    </source>
</evidence>
<evidence type="ECO:0000256" key="11">
    <source>
        <dbReference type="PIRSR" id="PIRSR000350-4"/>
    </source>
</evidence>
<feature type="binding site" evidence="10">
    <location>
        <position position="144"/>
    </location>
    <ligand>
        <name>FAD</name>
        <dbReference type="ChEBI" id="CHEBI:57692"/>
    </ligand>
</feature>
<dbReference type="PRINTS" id="PR00411">
    <property type="entry name" value="PNDRDTASEI"/>
</dbReference>
<dbReference type="PANTHER" id="PTHR22912:SF223">
    <property type="entry name" value="DIHYDROLIPOYL DEHYDROGENASE 1, MITOCHONDRIAL"/>
    <property type="match status" value="1"/>
</dbReference>
<feature type="binding site" evidence="10">
    <location>
        <position position="344"/>
    </location>
    <ligand>
        <name>FAD</name>
        <dbReference type="ChEBI" id="CHEBI:57692"/>
    </ligand>
</feature>
<dbReference type="InterPro" id="IPR016156">
    <property type="entry name" value="FAD/NAD-linked_Rdtase_dimer_sf"/>
</dbReference>
<dbReference type="AlphaFoldDB" id="A0A7R9UPK3"/>
<feature type="non-terminal residue" evidence="15">
    <location>
        <position position="1"/>
    </location>
</feature>
<evidence type="ECO:0000256" key="6">
    <source>
        <dbReference type="ARBA" id="ARBA00023027"/>
    </source>
</evidence>
<evidence type="ECO:0000256" key="5">
    <source>
        <dbReference type="ARBA" id="ARBA00023002"/>
    </source>
</evidence>
<evidence type="ECO:0000256" key="8">
    <source>
        <dbReference type="ARBA" id="ARBA00023284"/>
    </source>
</evidence>
<dbReference type="GO" id="GO:0045252">
    <property type="term" value="C:oxoglutarate dehydrogenase complex"/>
    <property type="evidence" value="ECO:0007669"/>
    <property type="project" value="TreeGrafter"/>
</dbReference>
<evidence type="ECO:0000256" key="7">
    <source>
        <dbReference type="ARBA" id="ARBA00023157"/>
    </source>
</evidence>
<dbReference type="FunFam" id="3.30.390.30:FF:000001">
    <property type="entry name" value="Dihydrolipoyl dehydrogenase"/>
    <property type="match status" value="1"/>
</dbReference>
<name>A0A7R9UPK3_DIALT</name>
<dbReference type="InterPro" id="IPR036188">
    <property type="entry name" value="FAD/NAD-bd_sf"/>
</dbReference>
<dbReference type="Gene3D" id="3.50.50.60">
    <property type="entry name" value="FAD/NAD(P)-binding domain"/>
    <property type="match status" value="2"/>
</dbReference>
<dbReference type="InterPro" id="IPR004099">
    <property type="entry name" value="Pyr_nucl-diS_OxRdtase_dimer"/>
</dbReference>
<feature type="binding site" evidence="10">
    <location>
        <position position="303"/>
    </location>
    <ligand>
        <name>NAD(+)</name>
        <dbReference type="ChEBI" id="CHEBI:57540"/>
    </ligand>
</feature>
<dbReference type="GO" id="GO:0005739">
    <property type="term" value="C:mitochondrion"/>
    <property type="evidence" value="ECO:0007669"/>
    <property type="project" value="TreeGrafter"/>
</dbReference>
<proteinExistence type="inferred from homology"/>
<evidence type="ECO:0000256" key="2">
    <source>
        <dbReference type="ARBA" id="ARBA00012608"/>
    </source>
</evidence>
<evidence type="ECO:0000256" key="12">
    <source>
        <dbReference type="RuleBase" id="RU003692"/>
    </source>
</evidence>
<dbReference type="GO" id="GO:0006103">
    <property type="term" value="P:2-oxoglutarate metabolic process"/>
    <property type="evidence" value="ECO:0007669"/>
    <property type="project" value="TreeGrafter"/>
</dbReference>
<protein>
    <recommendedName>
        <fullName evidence="2 12">Dihydrolipoyl dehydrogenase</fullName>
        <ecNumber evidence="2 12">1.8.1.4</ecNumber>
    </recommendedName>
</protein>
<keyword evidence="6 10" id="KW-0520">NAD</keyword>
<evidence type="ECO:0000259" key="13">
    <source>
        <dbReference type="Pfam" id="PF02852"/>
    </source>
</evidence>
<dbReference type="PRINTS" id="PR00368">
    <property type="entry name" value="FADPNR"/>
</dbReference>
<dbReference type="NCBIfam" id="TIGR01350">
    <property type="entry name" value="lipoamide_DH"/>
    <property type="match status" value="1"/>
</dbReference>
<dbReference type="FunFam" id="3.50.50.60:FF:000001">
    <property type="entry name" value="Dihydrolipoyl dehydrogenase, mitochondrial"/>
    <property type="match status" value="1"/>
</dbReference>
<gene>
    <name evidence="15" type="ORF">PLUT1463_LOCUS6728</name>
</gene>
<feature type="binding site" evidence="10">
    <location>
        <begin position="174"/>
        <end position="176"/>
    </location>
    <ligand>
        <name>FAD</name>
        <dbReference type="ChEBI" id="CHEBI:57692"/>
    </ligand>
</feature>
<keyword evidence="5 12" id="KW-0560">Oxidoreductase</keyword>
<evidence type="ECO:0000259" key="14">
    <source>
        <dbReference type="Pfam" id="PF07992"/>
    </source>
</evidence>
<evidence type="ECO:0000256" key="4">
    <source>
        <dbReference type="ARBA" id="ARBA00022827"/>
    </source>
</evidence>
<feature type="binding site" evidence="10">
    <location>
        <begin position="350"/>
        <end position="353"/>
    </location>
    <ligand>
        <name>FAD</name>
        <dbReference type="ChEBI" id="CHEBI:57692"/>
    </ligand>
</feature>
<comment type="miscellaneous">
    <text evidence="12">The active site is a redox-active disulfide bond.</text>
</comment>
<dbReference type="FunFam" id="3.50.50.60:FF:000025">
    <property type="entry name" value="Dihydrolipoyl dehydrogenase"/>
    <property type="match status" value="1"/>
</dbReference>
<feature type="binding site" evidence="10">
    <location>
        <position position="234"/>
    </location>
    <ligand>
        <name>NAD(+)</name>
        <dbReference type="ChEBI" id="CHEBI:57540"/>
    </ligand>
</feature>
<dbReference type="PANTHER" id="PTHR22912">
    <property type="entry name" value="DISULFIDE OXIDOREDUCTASE"/>
    <property type="match status" value="1"/>
</dbReference>
<dbReference type="InterPro" id="IPR050151">
    <property type="entry name" value="Class-I_Pyr_Nuc-Dis_Oxidored"/>
</dbReference>
<feature type="disulfide bond" description="Redox-active" evidence="11">
    <location>
        <begin position="71"/>
        <end position="76"/>
    </location>
</feature>
<keyword evidence="8 12" id="KW-0676">Redox-active center</keyword>
<feature type="binding site" evidence="10">
    <location>
        <position position="80"/>
    </location>
    <ligand>
        <name>FAD</name>
        <dbReference type="ChEBI" id="CHEBI:57692"/>
    </ligand>
</feature>
<dbReference type="GO" id="GO:0045333">
    <property type="term" value="P:cellular respiration"/>
    <property type="evidence" value="ECO:0007669"/>
    <property type="project" value="UniProtKB-ARBA"/>
</dbReference>
<dbReference type="EMBL" id="HBEB01010387">
    <property type="protein sequence ID" value="CAD8272414.1"/>
    <property type="molecule type" value="Transcribed_RNA"/>
</dbReference>
<dbReference type="PROSITE" id="PS00076">
    <property type="entry name" value="PYRIDINE_REDOX_1"/>
    <property type="match status" value="1"/>
</dbReference>
<keyword evidence="10" id="KW-0547">Nucleotide-binding</keyword>
<dbReference type="InterPro" id="IPR006258">
    <property type="entry name" value="Lipoamide_DH"/>
</dbReference>
<feature type="binding site" evidence="10">
    <location>
        <begin position="211"/>
        <end position="218"/>
    </location>
    <ligand>
        <name>NAD(+)</name>
        <dbReference type="ChEBI" id="CHEBI:57540"/>
    </ligand>
</feature>
<sequence>VRSAMGALARCIARTPFARSALRRLSSFGGTEYDVVIVGGGPGGYPAAIKAGQLGLKVACVEMRGALGGTCLNVGCIPSKALLHSSHLYEEAAHGFGPHGIKADNVRIELDKLMEHKQKTVTGLTSGIEGLLKKYKCDYIKGKGKILKAGEVQVTDLDGNVAGVIKTKNIVIATGSVPTPLPPVPVDEEVIVSSTGCLSLKKVPKKMIVIGAGVIGLEMGSVWRRLGADVTVVEFLERVTPGIDEEIAKTFQRTLSKQGMKFKMGTKVVKGERVGDGAKLTVESVKKGEQEVLDADIVLVAIGRSPFTAGLGLDDAGVKMGPRGIVDVDDHFATNVPGIWAIGDVIRGTMLAHKAEEEGIAVIENIVGKKGHVNYDAIPNVIYTFPELACVGKTEDEVKAAGIKYKIGKFPLMANSRARANALTDGLVKFVTEADTGKILGVHIIAHNAGEMIAEGVLGLEYGATAEDIARTCHAHPTMSEAFKEAAMAAYDKPIHF</sequence>
<comment type="catalytic activity">
    <reaction evidence="12">
        <text>N(6)-[(R)-dihydrolipoyl]-L-lysyl-[protein] + NAD(+) = N(6)-[(R)-lipoyl]-L-lysyl-[protein] + NADH + H(+)</text>
        <dbReference type="Rhea" id="RHEA:15045"/>
        <dbReference type="Rhea" id="RHEA-COMP:10474"/>
        <dbReference type="Rhea" id="RHEA-COMP:10475"/>
        <dbReference type="ChEBI" id="CHEBI:15378"/>
        <dbReference type="ChEBI" id="CHEBI:57540"/>
        <dbReference type="ChEBI" id="CHEBI:57945"/>
        <dbReference type="ChEBI" id="CHEBI:83099"/>
        <dbReference type="ChEBI" id="CHEBI:83100"/>
        <dbReference type="EC" id="1.8.1.4"/>
    </reaction>
</comment>
<keyword evidence="4 10" id="KW-0274">FAD</keyword>
<dbReference type="InterPro" id="IPR012999">
    <property type="entry name" value="Pyr_OxRdtase_I_AS"/>
</dbReference>